<keyword evidence="2" id="KW-1185">Reference proteome</keyword>
<dbReference type="Proteomes" id="UP000317800">
    <property type="component" value="Segment"/>
</dbReference>
<proteinExistence type="predicted"/>
<accession>A0A516KMT6</accession>
<dbReference type="EMBL" id="MN043729">
    <property type="protein sequence ID" value="QDP42912.1"/>
    <property type="molecule type" value="Genomic_DNA"/>
</dbReference>
<evidence type="ECO:0000313" key="1">
    <source>
        <dbReference type="EMBL" id="QDP42912.1"/>
    </source>
</evidence>
<evidence type="ECO:0000313" key="2">
    <source>
        <dbReference type="Proteomes" id="UP000317800"/>
    </source>
</evidence>
<protein>
    <submittedName>
        <fullName evidence="1">Uncharacterized protein</fullName>
    </submittedName>
</protein>
<sequence length="151" mass="16541">MKLSELMKQSTVTLTAGDYLVANTAAAGYLPTHRETSALHSGRYIFKIVSGGGAGKFNIIPMLITEDQKGYAEAPDKPIVLVEPTKVTYVTTRNHPDRKDVYTSFKYDVVKGIKAGEEARHALAAFVAFTTSEYSLGVNDFRVEGEDYLDA</sequence>
<name>A0A516KMT6_9CAUD</name>
<reference evidence="1 2" key="1">
    <citation type="submission" date="2019-06" db="EMBL/GenBank/DDBJ databases">
        <authorList>
            <person name="Hertel R."/>
        </authorList>
    </citation>
    <scope>NUCLEOTIDE SEQUENCE [LARGE SCALE GENOMIC DNA]</scope>
</reference>
<gene>
    <name evidence="1" type="ORF">Goe8_c01390</name>
</gene>
<organism evidence="1 2">
    <name type="scientific">Bacillus phage vB_BmeM-Goe8</name>
    <dbReference type="NCBI Taxonomy" id="2593638"/>
    <lineage>
        <taxon>Viruses</taxon>
        <taxon>Duplodnaviria</taxon>
        <taxon>Heunggongvirae</taxon>
        <taxon>Uroviricota</taxon>
        <taxon>Caudoviricetes</taxon>
        <taxon>Herelleviridae</taxon>
        <taxon>Bastillevirinae</taxon>
        <taxon>Goettingenvirus</taxon>
        <taxon>Goettingenvirus goe8</taxon>
    </lineage>
</organism>